<evidence type="ECO:0000313" key="1">
    <source>
        <dbReference type="EMBL" id="MBW0492044.1"/>
    </source>
</evidence>
<keyword evidence="2" id="KW-1185">Reference proteome</keyword>
<dbReference type="EMBL" id="AVOT02011398">
    <property type="protein sequence ID" value="MBW0492044.1"/>
    <property type="molecule type" value="Genomic_DNA"/>
</dbReference>
<organism evidence="1 2">
    <name type="scientific">Austropuccinia psidii MF-1</name>
    <dbReference type="NCBI Taxonomy" id="1389203"/>
    <lineage>
        <taxon>Eukaryota</taxon>
        <taxon>Fungi</taxon>
        <taxon>Dikarya</taxon>
        <taxon>Basidiomycota</taxon>
        <taxon>Pucciniomycotina</taxon>
        <taxon>Pucciniomycetes</taxon>
        <taxon>Pucciniales</taxon>
        <taxon>Sphaerophragmiaceae</taxon>
        <taxon>Austropuccinia</taxon>
    </lineage>
</organism>
<reference evidence="1" key="1">
    <citation type="submission" date="2021-03" db="EMBL/GenBank/DDBJ databases">
        <title>Draft genome sequence of rust myrtle Austropuccinia psidii MF-1, a brazilian biotype.</title>
        <authorList>
            <person name="Quecine M.C."/>
            <person name="Pachon D.M.R."/>
            <person name="Bonatelli M.L."/>
            <person name="Correr F.H."/>
            <person name="Franceschini L.M."/>
            <person name="Leite T.F."/>
            <person name="Margarido G.R.A."/>
            <person name="Almeida C.A."/>
            <person name="Ferrarezi J.A."/>
            <person name="Labate C.A."/>
        </authorList>
    </citation>
    <scope>NUCLEOTIDE SEQUENCE</scope>
    <source>
        <strain evidence="1">MF-1</strain>
    </source>
</reference>
<gene>
    <name evidence="1" type="ORF">O181_031759</name>
</gene>
<proteinExistence type="predicted"/>
<name>A0A9Q3CVI5_9BASI</name>
<dbReference type="AlphaFoldDB" id="A0A9Q3CVI5"/>
<sequence length="183" mass="21121">MPRFCTMILKPSSCITRFLKDIDTIPQAFFFVILLLVLSIGNQLLQSPMPYLDIETRACLVGMRQANLLFRNISDFKCIPLTTVYDTIIKYQQLGTTQTQKKSKHSRIAPKKPYLQPQDFQQHLAFAQAHCHWTINDWAKVIWTANWHSSLENKSIGYKFGGQPARSGTWKIWLSTTDLANNR</sequence>
<protein>
    <submittedName>
        <fullName evidence="1">Uncharacterized protein</fullName>
    </submittedName>
</protein>
<evidence type="ECO:0000313" key="2">
    <source>
        <dbReference type="Proteomes" id="UP000765509"/>
    </source>
</evidence>
<accession>A0A9Q3CVI5</accession>
<dbReference type="Proteomes" id="UP000765509">
    <property type="component" value="Unassembled WGS sequence"/>
</dbReference>
<comment type="caution">
    <text evidence="1">The sequence shown here is derived from an EMBL/GenBank/DDBJ whole genome shotgun (WGS) entry which is preliminary data.</text>
</comment>